<dbReference type="AlphaFoldDB" id="A0A7S3RAL7"/>
<evidence type="ECO:0000313" key="3">
    <source>
        <dbReference type="EMBL" id="CAE0507675.1"/>
    </source>
</evidence>
<organism evidence="3">
    <name type="scientific">Dunaliella tertiolecta</name>
    <name type="common">Green alga</name>
    <dbReference type="NCBI Taxonomy" id="3047"/>
    <lineage>
        <taxon>Eukaryota</taxon>
        <taxon>Viridiplantae</taxon>
        <taxon>Chlorophyta</taxon>
        <taxon>core chlorophytes</taxon>
        <taxon>Chlorophyceae</taxon>
        <taxon>CS clade</taxon>
        <taxon>Chlamydomonadales</taxon>
        <taxon>Dunaliellaceae</taxon>
        <taxon>Dunaliella</taxon>
    </lineage>
</organism>
<feature type="coiled-coil region" evidence="1">
    <location>
        <begin position="237"/>
        <end position="414"/>
    </location>
</feature>
<accession>A0A7S3RAL7</accession>
<keyword evidence="1" id="KW-0175">Coiled coil</keyword>
<protein>
    <submittedName>
        <fullName evidence="3">Uncharacterized protein</fullName>
    </submittedName>
</protein>
<evidence type="ECO:0000256" key="1">
    <source>
        <dbReference type="SAM" id="Coils"/>
    </source>
</evidence>
<gene>
    <name evidence="3" type="ORF">DTER00134_LOCUS22752</name>
</gene>
<proteinExistence type="predicted"/>
<name>A0A7S3RAL7_DUNTE</name>
<dbReference type="EMBL" id="HBIP01037712">
    <property type="protein sequence ID" value="CAE0507675.1"/>
    <property type="molecule type" value="Transcribed_RNA"/>
</dbReference>
<sequence length="466" mass="52805">MHHCSLADLLQQINSRQAAYEQLQEDRPRGTSEACLGGGKLRVGNPGDDAVRGKRREGKRTAATLPFIPPATEVELQRHHLIQLAQHLDSLSDSLSEAKAETELLVAERSMVICKLEAANKALLFGRDMDASDLNACEQAESRVAALRGILPPTSSARRLSERSDLKGALEALQQQLLNLHSIWQEQSARVEQDRARHEHALNSKHAELQGCQAQLQERSKDLETVMQEKQMSAAEAQGLRDQLLEAEVLFARLQEEYQSDTRCLAHTASELKEQLKAVQTELEHDRSRNQEQLLAVQTEMEQQQQRMKERHAQEVASLEANHALAHQELKHRIAALELELQGSTTRRERAEALQRDAWQQSEDLRKQADKTADQLVQENAKLKEEKMNLKIVVDEAEKQLQLMHQDLQGVKRQQHLAFQECQQQLEELAKRGIATEPARESLPQPQSPPRPKKKAPQRGKPWILV</sequence>
<reference evidence="3" key="1">
    <citation type="submission" date="2021-01" db="EMBL/GenBank/DDBJ databases">
        <authorList>
            <person name="Corre E."/>
            <person name="Pelletier E."/>
            <person name="Niang G."/>
            <person name="Scheremetjew M."/>
            <person name="Finn R."/>
            <person name="Kale V."/>
            <person name="Holt S."/>
            <person name="Cochrane G."/>
            <person name="Meng A."/>
            <person name="Brown T."/>
            <person name="Cohen L."/>
        </authorList>
    </citation>
    <scope>NUCLEOTIDE SEQUENCE</scope>
    <source>
        <strain evidence="3">CCMP1320</strain>
    </source>
</reference>
<evidence type="ECO:0000256" key="2">
    <source>
        <dbReference type="SAM" id="MobiDB-lite"/>
    </source>
</evidence>
<feature type="region of interest" description="Disordered" evidence="2">
    <location>
        <begin position="430"/>
        <end position="466"/>
    </location>
</feature>